<accession>A0A507FP95</accession>
<dbReference type="EMBL" id="QEAP01000009">
    <property type="protein sequence ID" value="TPX78083.1"/>
    <property type="molecule type" value="Genomic_DNA"/>
</dbReference>
<dbReference type="AlphaFoldDB" id="A0A507FP95"/>
<reference evidence="1 2" key="1">
    <citation type="journal article" date="2019" name="Sci. Rep.">
        <title>Comparative genomics of chytrid fungi reveal insights into the obligate biotrophic and pathogenic lifestyle of Synchytrium endobioticum.</title>
        <authorList>
            <person name="van de Vossenberg B.T.L.H."/>
            <person name="Warris S."/>
            <person name="Nguyen H.D.T."/>
            <person name="van Gent-Pelzer M.P.E."/>
            <person name="Joly D.L."/>
            <person name="van de Geest H.C."/>
            <person name="Bonants P.J.M."/>
            <person name="Smith D.S."/>
            <person name="Levesque C.A."/>
            <person name="van der Lee T.A.J."/>
        </authorList>
    </citation>
    <scope>NUCLEOTIDE SEQUENCE [LARGE SCALE GENOMIC DNA]</scope>
    <source>
        <strain evidence="1 2">CBS 675.73</strain>
    </source>
</reference>
<protein>
    <submittedName>
        <fullName evidence="1">Uncharacterized protein</fullName>
    </submittedName>
</protein>
<keyword evidence="2" id="KW-1185">Reference proteome</keyword>
<sequence length="29" mass="3320">MRCRLILSWGCKRSQGCSCSLHKKVRVAL</sequence>
<proteinExistence type="predicted"/>
<organism evidence="1 2">
    <name type="scientific">Chytriomyces confervae</name>
    <dbReference type="NCBI Taxonomy" id="246404"/>
    <lineage>
        <taxon>Eukaryota</taxon>
        <taxon>Fungi</taxon>
        <taxon>Fungi incertae sedis</taxon>
        <taxon>Chytridiomycota</taxon>
        <taxon>Chytridiomycota incertae sedis</taxon>
        <taxon>Chytridiomycetes</taxon>
        <taxon>Chytridiales</taxon>
        <taxon>Chytriomycetaceae</taxon>
        <taxon>Chytriomyces</taxon>
    </lineage>
</organism>
<evidence type="ECO:0000313" key="2">
    <source>
        <dbReference type="Proteomes" id="UP000320333"/>
    </source>
</evidence>
<comment type="caution">
    <text evidence="1">The sequence shown here is derived from an EMBL/GenBank/DDBJ whole genome shotgun (WGS) entry which is preliminary data.</text>
</comment>
<name>A0A507FP95_9FUNG</name>
<gene>
    <name evidence="1" type="ORF">CcCBS67573_g00647</name>
</gene>
<evidence type="ECO:0000313" key="1">
    <source>
        <dbReference type="EMBL" id="TPX78083.1"/>
    </source>
</evidence>
<dbReference type="Proteomes" id="UP000320333">
    <property type="component" value="Unassembled WGS sequence"/>
</dbReference>